<dbReference type="SUPFAM" id="SSF55608">
    <property type="entry name" value="Homing endonucleases"/>
    <property type="match status" value="1"/>
</dbReference>
<organism evidence="1 2">
    <name type="scientific">Theobroma cacao</name>
    <name type="common">Cacao</name>
    <name type="synonym">Cocoa</name>
    <dbReference type="NCBI Taxonomy" id="3641"/>
    <lineage>
        <taxon>Eukaryota</taxon>
        <taxon>Viridiplantae</taxon>
        <taxon>Streptophyta</taxon>
        <taxon>Embryophyta</taxon>
        <taxon>Tracheophyta</taxon>
        <taxon>Spermatophyta</taxon>
        <taxon>Magnoliopsida</taxon>
        <taxon>eudicotyledons</taxon>
        <taxon>Gunneridae</taxon>
        <taxon>Pentapetalae</taxon>
        <taxon>rosids</taxon>
        <taxon>malvids</taxon>
        <taxon>Malvales</taxon>
        <taxon>Malvaceae</taxon>
        <taxon>Byttnerioideae</taxon>
        <taxon>Theobroma</taxon>
    </lineage>
</organism>
<accession>A0A061E6N9</accession>
<dbReference type="HOGENOM" id="CLU_1535218_0_0_1"/>
<proteinExistence type="predicted"/>
<dbReference type="InterPro" id="IPR053151">
    <property type="entry name" value="RNase_H-like"/>
</dbReference>
<dbReference type="CDD" id="cd06222">
    <property type="entry name" value="RNase_H_like"/>
    <property type="match status" value="1"/>
</dbReference>
<gene>
    <name evidence="1" type="ORF">TCM_009398</name>
</gene>
<dbReference type="InterPro" id="IPR027434">
    <property type="entry name" value="Homing_endonucl"/>
</dbReference>
<sequence length="175" mass="19986">MHFDLFGQLRAKEAWDALYHGTFSLKYEKLISWDKPKSSFVKLNVDGSAKGQPGVAVAGGINRDENGVWLAGFAYNIGNFFFTHSRNTGFVSRVEVMLEDPNFHLLKGIKEILHGNWDCSLSYIHREANHFEFSSTALKMLNVELLSVHDLLKFRTCKRETQEEKGYPVSFPPRT</sequence>
<dbReference type="AlphaFoldDB" id="A0A061E6N9"/>
<dbReference type="InterPro" id="IPR044730">
    <property type="entry name" value="RNase_H-like_dom_plant"/>
</dbReference>
<name>A0A061E6N9_THECC</name>
<dbReference type="Proteomes" id="UP000026915">
    <property type="component" value="Chromosome 2"/>
</dbReference>
<dbReference type="Gramene" id="EOY00032">
    <property type="protein sequence ID" value="EOY00032"/>
    <property type="gene ID" value="TCM_009398"/>
</dbReference>
<dbReference type="PANTHER" id="PTHR47723">
    <property type="entry name" value="OS05G0353850 PROTEIN"/>
    <property type="match status" value="1"/>
</dbReference>
<dbReference type="InParanoid" id="A0A061E6N9"/>
<evidence type="ECO:0000313" key="2">
    <source>
        <dbReference type="Proteomes" id="UP000026915"/>
    </source>
</evidence>
<protein>
    <recommendedName>
        <fullName evidence="3">RNase H type-1 domain-containing protein</fullName>
    </recommendedName>
</protein>
<evidence type="ECO:0000313" key="1">
    <source>
        <dbReference type="EMBL" id="EOY00032.1"/>
    </source>
</evidence>
<dbReference type="EMBL" id="CM001880">
    <property type="protein sequence ID" value="EOY00032.1"/>
    <property type="molecule type" value="Genomic_DNA"/>
</dbReference>
<dbReference type="eggNOG" id="KOG1075">
    <property type="taxonomic scope" value="Eukaryota"/>
</dbReference>
<evidence type="ECO:0008006" key="3">
    <source>
        <dbReference type="Google" id="ProtNLM"/>
    </source>
</evidence>
<reference evidence="1 2" key="1">
    <citation type="journal article" date="2013" name="Genome Biol.">
        <title>The genome sequence of the most widely cultivated cacao type and its use to identify candidate genes regulating pod color.</title>
        <authorList>
            <person name="Motamayor J.C."/>
            <person name="Mockaitis K."/>
            <person name="Schmutz J."/>
            <person name="Haiminen N."/>
            <person name="Iii D.L."/>
            <person name="Cornejo O."/>
            <person name="Findley S.D."/>
            <person name="Zheng P."/>
            <person name="Utro F."/>
            <person name="Royaert S."/>
            <person name="Saski C."/>
            <person name="Jenkins J."/>
            <person name="Podicheti R."/>
            <person name="Zhao M."/>
            <person name="Scheffler B.E."/>
            <person name="Stack J.C."/>
            <person name="Feltus F.A."/>
            <person name="Mustiga G.M."/>
            <person name="Amores F."/>
            <person name="Phillips W."/>
            <person name="Marelli J.P."/>
            <person name="May G.D."/>
            <person name="Shapiro H."/>
            <person name="Ma J."/>
            <person name="Bustamante C.D."/>
            <person name="Schnell R.J."/>
            <person name="Main D."/>
            <person name="Gilbert D."/>
            <person name="Parida L."/>
            <person name="Kuhn D.N."/>
        </authorList>
    </citation>
    <scope>NUCLEOTIDE SEQUENCE [LARGE SCALE GENOMIC DNA]</scope>
    <source>
        <strain evidence="2">cv. Matina 1-6</strain>
    </source>
</reference>
<keyword evidence="2" id="KW-1185">Reference proteome</keyword>
<dbReference type="PANTHER" id="PTHR47723:SF19">
    <property type="entry name" value="POLYNUCLEOTIDYL TRANSFERASE, RIBONUCLEASE H-LIKE SUPERFAMILY PROTEIN"/>
    <property type="match status" value="1"/>
</dbReference>